<evidence type="ECO:0000313" key="5">
    <source>
        <dbReference type="EMBL" id="KAK3378700.1"/>
    </source>
</evidence>
<evidence type="ECO:0000313" key="6">
    <source>
        <dbReference type="Proteomes" id="UP001287356"/>
    </source>
</evidence>
<feature type="transmembrane region" description="Helical" evidence="4">
    <location>
        <begin position="12"/>
        <end position="33"/>
    </location>
</feature>
<evidence type="ECO:0000256" key="3">
    <source>
        <dbReference type="ARBA" id="ARBA00023136"/>
    </source>
</evidence>
<dbReference type="GO" id="GO:0031966">
    <property type="term" value="C:mitochondrial membrane"/>
    <property type="evidence" value="ECO:0007669"/>
    <property type="project" value="UniProtKB-SubCell"/>
</dbReference>
<keyword evidence="4" id="KW-0812">Transmembrane</keyword>
<name>A0AAE0KM11_9PEZI</name>
<reference evidence="5" key="1">
    <citation type="journal article" date="2023" name="Mol. Phylogenet. Evol.">
        <title>Genome-scale phylogeny and comparative genomics of the fungal order Sordariales.</title>
        <authorList>
            <person name="Hensen N."/>
            <person name="Bonometti L."/>
            <person name="Westerberg I."/>
            <person name="Brannstrom I.O."/>
            <person name="Guillou S."/>
            <person name="Cros-Aarteil S."/>
            <person name="Calhoun S."/>
            <person name="Haridas S."/>
            <person name="Kuo A."/>
            <person name="Mondo S."/>
            <person name="Pangilinan J."/>
            <person name="Riley R."/>
            <person name="LaButti K."/>
            <person name="Andreopoulos B."/>
            <person name="Lipzen A."/>
            <person name="Chen C."/>
            <person name="Yan M."/>
            <person name="Daum C."/>
            <person name="Ng V."/>
            <person name="Clum A."/>
            <person name="Steindorff A."/>
            <person name="Ohm R.A."/>
            <person name="Martin F."/>
            <person name="Silar P."/>
            <person name="Natvig D.O."/>
            <person name="Lalanne C."/>
            <person name="Gautier V."/>
            <person name="Ament-Velasquez S.L."/>
            <person name="Kruys A."/>
            <person name="Hutchinson M.I."/>
            <person name="Powell A.J."/>
            <person name="Barry K."/>
            <person name="Miller A.N."/>
            <person name="Grigoriev I.V."/>
            <person name="Debuchy R."/>
            <person name="Gladieux P."/>
            <person name="Hiltunen Thoren M."/>
            <person name="Johannesson H."/>
        </authorList>
    </citation>
    <scope>NUCLEOTIDE SEQUENCE</scope>
    <source>
        <strain evidence="5">CBS 958.72</strain>
    </source>
</reference>
<evidence type="ECO:0000256" key="4">
    <source>
        <dbReference type="SAM" id="Phobius"/>
    </source>
</evidence>
<evidence type="ECO:0008006" key="7">
    <source>
        <dbReference type="Google" id="ProtNLM"/>
    </source>
</evidence>
<sequence length="75" mass="8036">MTQYYTLFGRQIASQYLAIGTLTTMFTGVYLSVGGSKAPAATPPINASSSDEADFIKKFIENAEAEEKAKASAKH</sequence>
<dbReference type="PANTHER" id="PTHR28074">
    <property type="entry name" value="ATP SYNTHASE SUBUNIT K, MITOCHONDRIAL"/>
    <property type="match status" value="1"/>
</dbReference>
<keyword evidence="4" id="KW-1133">Transmembrane helix</keyword>
<protein>
    <recommendedName>
        <fullName evidence="7">ATP synthase subunit K, mitochondrial</fullName>
    </recommendedName>
</protein>
<gene>
    <name evidence="5" type="ORF">B0T24DRAFT_609699</name>
</gene>
<reference evidence="5" key="2">
    <citation type="submission" date="2023-06" db="EMBL/GenBank/DDBJ databases">
        <authorList>
            <consortium name="Lawrence Berkeley National Laboratory"/>
            <person name="Haridas S."/>
            <person name="Hensen N."/>
            <person name="Bonometti L."/>
            <person name="Westerberg I."/>
            <person name="Brannstrom I.O."/>
            <person name="Guillou S."/>
            <person name="Cros-Aarteil S."/>
            <person name="Calhoun S."/>
            <person name="Kuo A."/>
            <person name="Mondo S."/>
            <person name="Pangilinan J."/>
            <person name="Riley R."/>
            <person name="Labutti K."/>
            <person name="Andreopoulos B."/>
            <person name="Lipzen A."/>
            <person name="Chen C."/>
            <person name="Yanf M."/>
            <person name="Daum C."/>
            <person name="Ng V."/>
            <person name="Clum A."/>
            <person name="Steindorff A."/>
            <person name="Ohm R."/>
            <person name="Martin F."/>
            <person name="Silar P."/>
            <person name="Natvig D."/>
            <person name="Lalanne C."/>
            <person name="Gautier V."/>
            <person name="Ament-Velasquez S.L."/>
            <person name="Kruys A."/>
            <person name="Hutchinson M.I."/>
            <person name="Powell A.J."/>
            <person name="Barry K."/>
            <person name="Miller A.N."/>
            <person name="Grigoriev I.V."/>
            <person name="Debuchy R."/>
            <person name="Gladieux P."/>
            <person name="Thoren M.H."/>
            <person name="Johannesson H."/>
        </authorList>
    </citation>
    <scope>NUCLEOTIDE SEQUENCE</scope>
    <source>
        <strain evidence="5">CBS 958.72</strain>
    </source>
</reference>
<keyword evidence="3 4" id="KW-0472">Membrane</keyword>
<dbReference type="Proteomes" id="UP001287356">
    <property type="component" value="Unassembled WGS sequence"/>
</dbReference>
<dbReference type="Pfam" id="PF11022">
    <property type="entry name" value="ATP19"/>
    <property type="match status" value="1"/>
</dbReference>
<comment type="subcellular location">
    <subcellularLocation>
        <location evidence="1">Mitochondrion membrane</location>
    </subcellularLocation>
</comment>
<dbReference type="AlphaFoldDB" id="A0AAE0KM11"/>
<dbReference type="GO" id="GO:0015986">
    <property type="term" value="P:proton motive force-driven ATP synthesis"/>
    <property type="evidence" value="ECO:0007669"/>
    <property type="project" value="TreeGrafter"/>
</dbReference>
<dbReference type="InterPro" id="IPR021278">
    <property type="entry name" value="ATP19"/>
</dbReference>
<dbReference type="EMBL" id="JAULSN010000002">
    <property type="protein sequence ID" value="KAK3378700.1"/>
    <property type="molecule type" value="Genomic_DNA"/>
</dbReference>
<keyword evidence="6" id="KW-1185">Reference proteome</keyword>
<accession>A0AAE0KM11</accession>
<keyword evidence="2" id="KW-0496">Mitochondrion</keyword>
<comment type="caution">
    <text evidence="5">The sequence shown here is derived from an EMBL/GenBank/DDBJ whole genome shotgun (WGS) entry which is preliminary data.</text>
</comment>
<evidence type="ECO:0000256" key="2">
    <source>
        <dbReference type="ARBA" id="ARBA00023128"/>
    </source>
</evidence>
<proteinExistence type="predicted"/>
<evidence type="ECO:0000256" key="1">
    <source>
        <dbReference type="ARBA" id="ARBA00004325"/>
    </source>
</evidence>
<dbReference type="PANTHER" id="PTHR28074:SF1">
    <property type="entry name" value="ATP SYNTHASE SUBUNIT K, MITOCHONDRIAL"/>
    <property type="match status" value="1"/>
</dbReference>
<organism evidence="5 6">
    <name type="scientific">Lasiosphaeria ovina</name>
    <dbReference type="NCBI Taxonomy" id="92902"/>
    <lineage>
        <taxon>Eukaryota</taxon>
        <taxon>Fungi</taxon>
        <taxon>Dikarya</taxon>
        <taxon>Ascomycota</taxon>
        <taxon>Pezizomycotina</taxon>
        <taxon>Sordariomycetes</taxon>
        <taxon>Sordariomycetidae</taxon>
        <taxon>Sordariales</taxon>
        <taxon>Lasiosphaeriaceae</taxon>
        <taxon>Lasiosphaeria</taxon>
    </lineage>
</organism>